<proteinExistence type="predicted"/>
<dbReference type="Proteomes" id="UP001150238">
    <property type="component" value="Unassembled WGS sequence"/>
</dbReference>
<dbReference type="EMBL" id="JANVFS010000006">
    <property type="protein sequence ID" value="KAJ4491149.1"/>
    <property type="molecule type" value="Genomic_DNA"/>
</dbReference>
<reference evidence="2" key="2">
    <citation type="journal article" date="2023" name="Proc. Natl. Acad. Sci. U.S.A.">
        <title>A global phylogenomic analysis of the shiitake genus Lentinula.</title>
        <authorList>
            <person name="Sierra-Patev S."/>
            <person name="Min B."/>
            <person name="Naranjo-Ortiz M."/>
            <person name="Looney B."/>
            <person name="Konkel Z."/>
            <person name="Slot J.C."/>
            <person name="Sakamoto Y."/>
            <person name="Steenwyk J.L."/>
            <person name="Rokas A."/>
            <person name="Carro J."/>
            <person name="Camarero S."/>
            <person name="Ferreira P."/>
            <person name="Molpeceres G."/>
            <person name="Ruiz-Duenas F.J."/>
            <person name="Serrano A."/>
            <person name="Henrissat B."/>
            <person name="Drula E."/>
            <person name="Hughes K.W."/>
            <person name="Mata J.L."/>
            <person name="Ishikawa N.K."/>
            <person name="Vargas-Isla R."/>
            <person name="Ushijima S."/>
            <person name="Smith C.A."/>
            <person name="Donoghue J."/>
            <person name="Ahrendt S."/>
            <person name="Andreopoulos W."/>
            <person name="He G."/>
            <person name="LaButti K."/>
            <person name="Lipzen A."/>
            <person name="Ng V."/>
            <person name="Riley R."/>
            <person name="Sandor L."/>
            <person name="Barry K."/>
            <person name="Martinez A.T."/>
            <person name="Xiao Y."/>
            <person name="Gibbons J.G."/>
            <person name="Terashima K."/>
            <person name="Grigoriev I.V."/>
            <person name="Hibbett D."/>
        </authorList>
    </citation>
    <scope>NUCLEOTIDE SEQUENCE</scope>
    <source>
        <strain evidence="2">Sp2 HRB7682 ss15</strain>
    </source>
</reference>
<sequence length="476" mass="52902">MSPACVSSPLTQPSSAKSQTKTTLLANTRTMNTTEPSPLLITGEFLGSKRARTISTSSVDTIRINSGKKKSTSSKKRARASEPSSGSECDQNILEDIRRIRQRKSSTYSTDTIRALESSVVTFPIFCDPPERTSPQSETPSTAASKKKDPRKVTPPQLNPGKTAPSVAVTSVRHAPPPPIITNLVRSRVSSIKRPSSRPTSPAAILSNYHPTGFEPLPSHLQEWQPSSTHFMLSDDEGSACDDKALSQVTAWKDQRDRVHPGMSDLAISICFHKKQPFFDVWDLPDDIYVAVPARLHLTLKNPQQWKELPSEPDIRYIDIKCNTFEYRPLSEYYPPEYSVSYTGASSAEYADPAIVPADLTRGIIVNKRWNKTFPGNKFHFKESLITNFGRLPDDSINTHSKDDGDSISKRGWFFKFMIPIPSWVLRQGNTRAFIVETSVWIGGLDNGGLLHGDTELVISHLRSEREMVKGVCQCA</sequence>
<accession>A0A9W9AWS7</accession>
<feature type="region of interest" description="Disordered" evidence="1">
    <location>
        <begin position="127"/>
        <end position="181"/>
    </location>
</feature>
<feature type="region of interest" description="Disordered" evidence="1">
    <location>
        <begin position="1"/>
        <end position="44"/>
    </location>
</feature>
<gene>
    <name evidence="2" type="ORF">C8J55DRAFT_603264</name>
</gene>
<protein>
    <submittedName>
        <fullName evidence="2">Uncharacterized protein</fullName>
    </submittedName>
</protein>
<reference evidence="2" key="1">
    <citation type="submission" date="2022-08" db="EMBL/GenBank/DDBJ databases">
        <authorList>
            <consortium name="DOE Joint Genome Institute"/>
            <person name="Min B."/>
            <person name="Riley R."/>
            <person name="Sierra-Patev S."/>
            <person name="Naranjo-Ortiz M."/>
            <person name="Looney B."/>
            <person name="Konkel Z."/>
            <person name="Slot J.C."/>
            <person name="Sakamoto Y."/>
            <person name="Steenwyk J.L."/>
            <person name="Rokas A."/>
            <person name="Carro J."/>
            <person name="Camarero S."/>
            <person name="Ferreira P."/>
            <person name="Molpeceres G."/>
            <person name="Ruiz-Duenas F.J."/>
            <person name="Serrano A."/>
            <person name="Henrissat B."/>
            <person name="Drula E."/>
            <person name="Hughes K.W."/>
            <person name="Mata J.L."/>
            <person name="Ishikawa N.K."/>
            <person name="Vargas-Isla R."/>
            <person name="Ushijima S."/>
            <person name="Smith C.A."/>
            <person name="Ahrendt S."/>
            <person name="Andreopoulos W."/>
            <person name="He G."/>
            <person name="Labutti K."/>
            <person name="Lipzen A."/>
            <person name="Ng V."/>
            <person name="Sandor L."/>
            <person name="Barry K."/>
            <person name="Martinez A.T."/>
            <person name="Xiao Y."/>
            <person name="Gibbons J.G."/>
            <person name="Terashima K."/>
            <person name="Hibbett D.S."/>
            <person name="Grigoriev I.V."/>
        </authorList>
    </citation>
    <scope>NUCLEOTIDE SEQUENCE</scope>
    <source>
        <strain evidence="2">Sp2 HRB7682 ss15</strain>
    </source>
</reference>
<feature type="compositionally biased region" description="Basic residues" evidence="1">
    <location>
        <begin position="66"/>
        <end position="78"/>
    </location>
</feature>
<evidence type="ECO:0000256" key="1">
    <source>
        <dbReference type="SAM" id="MobiDB-lite"/>
    </source>
</evidence>
<feature type="region of interest" description="Disordered" evidence="1">
    <location>
        <begin position="58"/>
        <end position="90"/>
    </location>
</feature>
<comment type="caution">
    <text evidence="2">The sequence shown here is derived from an EMBL/GenBank/DDBJ whole genome shotgun (WGS) entry which is preliminary data.</text>
</comment>
<feature type="compositionally biased region" description="Polar residues" evidence="1">
    <location>
        <begin position="133"/>
        <end position="144"/>
    </location>
</feature>
<evidence type="ECO:0000313" key="3">
    <source>
        <dbReference type="Proteomes" id="UP001150238"/>
    </source>
</evidence>
<name>A0A9W9AWS7_9AGAR</name>
<dbReference type="AlphaFoldDB" id="A0A9W9AWS7"/>
<organism evidence="2 3">
    <name type="scientific">Lentinula lateritia</name>
    <dbReference type="NCBI Taxonomy" id="40482"/>
    <lineage>
        <taxon>Eukaryota</taxon>
        <taxon>Fungi</taxon>
        <taxon>Dikarya</taxon>
        <taxon>Basidiomycota</taxon>
        <taxon>Agaricomycotina</taxon>
        <taxon>Agaricomycetes</taxon>
        <taxon>Agaricomycetidae</taxon>
        <taxon>Agaricales</taxon>
        <taxon>Marasmiineae</taxon>
        <taxon>Omphalotaceae</taxon>
        <taxon>Lentinula</taxon>
    </lineage>
</organism>
<feature type="compositionally biased region" description="Polar residues" evidence="1">
    <location>
        <begin position="8"/>
        <end position="36"/>
    </location>
</feature>
<evidence type="ECO:0000313" key="2">
    <source>
        <dbReference type="EMBL" id="KAJ4491149.1"/>
    </source>
</evidence>